<dbReference type="InterPro" id="IPR003010">
    <property type="entry name" value="C-N_Hydrolase"/>
</dbReference>
<comment type="subcellular location">
    <subcellularLocation>
        <location evidence="1">Cell membrane</location>
        <topology evidence="1">Multi-pass membrane protein</topology>
    </subcellularLocation>
</comment>
<dbReference type="OrthoDB" id="2626014at2759"/>
<evidence type="ECO:0000256" key="6">
    <source>
        <dbReference type="ARBA" id="ARBA00023136"/>
    </source>
</evidence>
<sequence length="621" mass="67620">MFEVFRRSPALPSLFLSALLFLTPQPSFFITFSTIPLLVYLLTNDELWNVVLLILPTVTVANTIASLPTTWNLLPSLGQIILLQLVFSTSICTAIVGTDIAQRYMVRKGYVDGDSWQAAPTFGLIWSSTWCVWEQLSPFGRYGIPSPLPDSVPALLPVLRIAGTTGLDILIGMTGYLTYQLITTTWPSLNPILPTSWQRTEKRRSSNGNNVSVLTQSVPNLIEGIESDEREVLLDNQPNPVQYTTFTSTREIAPTWSRSTTILSFVLLTTYSLLLSVPIPVPISLSSPITAITPLSIGCVLPPPSELSPLDTLIHASETLGSHAKLIVWPESALQTRSSIGRTSAIEKVRVEVSKRYAVWVLMGVDGEVQAGLNGEKKKRKNEVILVGPEGMVGSYEKQRLIPLVESYSIDKGENRASVWDVSLPPPGHVTKSQWNPVQPHHRSVPITPLICLDALHPSLLASSSASLLVIPASSPSSTLSPHILGHAQSLSISHGIPSFVCSASGAGVSALIDPWGRILFQQTGGESFVVKVGIPYSGPGRTNRSKTGWEKLGALGVLVIWLAAVIAGSCAEKISLQRLGGGEEWRRRLETIKQRVMGMWRVLGRGERVEALVDEDDDLI</sequence>
<dbReference type="RefSeq" id="XP_031864140.1">
    <property type="nucleotide sequence ID" value="XM_032001250.1"/>
</dbReference>
<dbReference type="PANTHER" id="PTHR38686">
    <property type="entry name" value="APOLIPOPROTEIN N-ACYLTRANSFERASE"/>
    <property type="match status" value="1"/>
</dbReference>
<dbReference type="KEGG" id="ksn:43585351"/>
<protein>
    <submittedName>
        <fullName evidence="8">Uncharacterized protein</fullName>
    </submittedName>
</protein>
<keyword evidence="3" id="KW-0808">Transferase</keyword>
<evidence type="ECO:0000256" key="4">
    <source>
        <dbReference type="ARBA" id="ARBA00022692"/>
    </source>
</evidence>
<dbReference type="InterPro" id="IPR036526">
    <property type="entry name" value="C-N_Hydrolase_sf"/>
</dbReference>
<dbReference type="Gene3D" id="3.60.110.10">
    <property type="entry name" value="Carbon-nitrogen hydrolase"/>
    <property type="match status" value="1"/>
</dbReference>
<accession>A0A5M6CBN5</accession>
<dbReference type="AlphaFoldDB" id="A0A5M6CBN5"/>
<keyword evidence="6" id="KW-0472">Membrane</keyword>
<keyword evidence="2" id="KW-1003">Cell membrane</keyword>
<organism evidence="8 9">
    <name type="scientific">Kwoniella shandongensis</name>
    <dbReference type="NCBI Taxonomy" id="1734106"/>
    <lineage>
        <taxon>Eukaryota</taxon>
        <taxon>Fungi</taxon>
        <taxon>Dikarya</taxon>
        <taxon>Basidiomycota</taxon>
        <taxon>Agaricomycotina</taxon>
        <taxon>Tremellomycetes</taxon>
        <taxon>Tremellales</taxon>
        <taxon>Cryptococcaceae</taxon>
        <taxon>Kwoniella</taxon>
    </lineage>
</organism>
<gene>
    <name evidence="8" type="ORF">CI109_102860</name>
</gene>
<keyword evidence="5" id="KW-1133">Transmembrane helix</keyword>
<name>A0A5M6CBN5_9TREE</name>
<dbReference type="Proteomes" id="UP000322225">
    <property type="component" value="Chromosome 5"/>
</dbReference>
<dbReference type="PANTHER" id="PTHR38686:SF1">
    <property type="entry name" value="APOLIPOPROTEIN N-ACYLTRANSFERASE"/>
    <property type="match status" value="1"/>
</dbReference>
<evidence type="ECO:0000256" key="5">
    <source>
        <dbReference type="ARBA" id="ARBA00022989"/>
    </source>
</evidence>
<evidence type="ECO:0000256" key="7">
    <source>
        <dbReference type="ARBA" id="ARBA00023315"/>
    </source>
</evidence>
<keyword evidence="7" id="KW-0012">Acyltransferase</keyword>
<dbReference type="PROSITE" id="PS50263">
    <property type="entry name" value="CN_HYDROLASE"/>
    <property type="match status" value="1"/>
</dbReference>
<dbReference type="GO" id="GO:0016410">
    <property type="term" value="F:N-acyltransferase activity"/>
    <property type="evidence" value="ECO:0007669"/>
    <property type="project" value="InterPro"/>
</dbReference>
<evidence type="ECO:0000313" key="8">
    <source>
        <dbReference type="EMBL" id="WWD18410.1"/>
    </source>
</evidence>
<reference evidence="8" key="2">
    <citation type="submission" date="2024-01" db="EMBL/GenBank/DDBJ databases">
        <title>Comparative genomics of Cryptococcus and Kwoniella reveals pathogenesis evolution and contrasting modes of karyotype evolution via chromosome fusion or intercentromeric recombination.</title>
        <authorList>
            <person name="Coelho M.A."/>
            <person name="David-Palma M."/>
            <person name="Shea T."/>
            <person name="Bowers K."/>
            <person name="McGinley-Smith S."/>
            <person name="Mohammad A.W."/>
            <person name="Gnirke A."/>
            <person name="Yurkov A.M."/>
            <person name="Nowrousian M."/>
            <person name="Sun S."/>
            <person name="Cuomo C.A."/>
            <person name="Heitman J."/>
        </authorList>
    </citation>
    <scope>NUCLEOTIDE SEQUENCE</scope>
    <source>
        <strain evidence="8">CBS 12478</strain>
    </source>
</reference>
<dbReference type="SUPFAM" id="SSF56317">
    <property type="entry name" value="Carbon-nitrogen hydrolase"/>
    <property type="match status" value="1"/>
</dbReference>
<dbReference type="GO" id="GO:0005886">
    <property type="term" value="C:plasma membrane"/>
    <property type="evidence" value="ECO:0007669"/>
    <property type="project" value="UniProtKB-SubCell"/>
</dbReference>
<evidence type="ECO:0000313" key="9">
    <source>
        <dbReference type="Proteomes" id="UP000322225"/>
    </source>
</evidence>
<dbReference type="GO" id="GO:0042158">
    <property type="term" value="P:lipoprotein biosynthetic process"/>
    <property type="evidence" value="ECO:0007669"/>
    <property type="project" value="InterPro"/>
</dbReference>
<reference evidence="8" key="1">
    <citation type="submission" date="2017-08" db="EMBL/GenBank/DDBJ databases">
        <authorList>
            <person name="Cuomo C."/>
            <person name="Billmyre B."/>
            <person name="Heitman J."/>
        </authorList>
    </citation>
    <scope>NUCLEOTIDE SEQUENCE</scope>
    <source>
        <strain evidence="8">CBS 12478</strain>
    </source>
</reference>
<dbReference type="Pfam" id="PF00795">
    <property type="entry name" value="CN_hydrolase"/>
    <property type="match status" value="1"/>
</dbReference>
<keyword evidence="9" id="KW-1185">Reference proteome</keyword>
<dbReference type="GeneID" id="43585351"/>
<dbReference type="EMBL" id="CP144055">
    <property type="protein sequence ID" value="WWD18410.1"/>
    <property type="molecule type" value="Genomic_DNA"/>
</dbReference>
<evidence type="ECO:0000256" key="1">
    <source>
        <dbReference type="ARBA" id="ARBA00004651"/>
    </source>
</evidence>
<dbReference type="InterPro" id="IPR004563">
    <property type="entry name" value="Apolipo_AcylTrfase"/>
</dbReference>
<evidence type="ECO:0000256" key="3">
    <source>
        <dbReference type="ARBA" id="ARBA00022679"/>
    </source>
</evidence>
<evidence type="ECO:0000256" key="2">
    <source>
        <dbReference type="ARBA" id="ARBA00022475"/>
    </source>
</evidence>
<keyword evidence="4" id="KW-0812">Transmembrane</keyword>
<proteinExistence type="predicted"/>